<dbReference type="EMBL" id="CAJOAY010009335">
    <property type="protein sequence ID" value="CAF4202181.1"/>
    <property type="molecule type" value="Genomic_DNA"/>
</dbReference>
<name>A0A814M5P8_9BILA</name>
<dbReference type="AlphaFoldDB" id="A0A814M5P8"/>
<sequence length="151" mass="17039">MVILDKILFVLTLSFFAYVVLHLPSSFAASSQFKNDYTKEELDDYCKNHEGEKPDICKEYCQKARTIDTSYLPPPLDKLNQTFIGQLRVLCDGFCYENSTCYCTIGSGELDKKLLSIKIGQTSPEYTFVTTPVVIRGKNITLAALICEDPK</sequence>
<reference evidence="1" key="1">
    <citation type="submission" date="2021-02" db="EMBL/GenBank/DDBJ databases">
        <authorList>
            <person name="Nowell W R."/>
        </authorList>
    </citation>
    <scope>NUCLEOTIDE SEQUENCE</scope>
</reference>
<dbReference type="Proteomes" id="UP000663881">
    <property type="component" value="Unassembled WGS sequence"/>
</dbReference>
<gene>
    <name evidence="2" type="ORF">OKA104_LOCUS41049</name>
    <name evidence="1" type="ORF">VCS650_LOCUS18644</name>
</gene>
<evidence type="ECO:0000313" key="1">
    <source>
        <dbReference type="EMBL" id="CAF1074104.1"/>
    </source>
</evidence>
<evidence type="ECO:0000313" key="3">
    <source>
        <dbReference type="Proteomes" id="UP000663891"/>
    </source>
</evidence>
<accession>A0A814M5P8</accession>
<dbReference type="Proteomes" id="UP000663891">
    <property type="component" value="Unassembled WGS sequence"/>
</dbReference>
<dbReference type="EMBL" id="CAJNON010000180">
    <property type="protein sequence ID" value="CAF1074104.1"/>
    <property type="molecule type" value="Genomic_DNA"/>
</dbReference>
<protein>
    <submittedName>
        <fullName evidence="1">Uncharacterized protein</fullName>
    </submittedName>
</protein>
<proteinExistence type="predicted"/>
<organism evidence="1 3">
    <name type="scientific">Adineta steineri</name>
    <dbReference type="NCBI Taxonomy" id="433720"/>
    <lineage>
        <taxon>Eukaryota</taxon>
        <taxon>Metazoa</taxon>
        <taxon>Spiralia</taxon>
        <taxon>Gnathifera</taxon>
        <taxon>Rotifera</taxon>
        <taxon>Eurotatoria</taxon>
        <taxon>Bdelloidea</taxon>
        <taxon>Adinetida</taxon>
        <taxon>Adinetidae</taxon>
        <taxon>Adineta</taxon>
    </lineage>
</organism>
<dbReference type="OrthoDB" id="10280834at2759"/>
<evidence type="ECO:0000313" key="2">
    <source>
        <dbReference type="EMBL" id="CAF4202181.1"/>
    </source>
</evidence>
<comment type="caution">
    <text evidence="1">The sequence shown here is derived from an EMBL/GenBank/DDBJ whole genome shotgun (WGS) entry which is preliminary data.</text>
</comment>